<evidence type="ECO:0000256" key="6">
    <source>
        <dbReference type="ARBA" id="ARBA00023136"/>
    </source>
</evidence>
<dbReference type="GO" id="GO:0005351">
    <property type="term" value="F:carbohydrate:proton symporter activity"/>
    <property type="evidence" value="ECO:0007669"/>
    <property type="project" value="TreeGrafter"/>
</dbReference>
<protein>
    <recommendedName>
        <fullName evidence="8">Major facilitator superfamily (MFS) profile domain-containing protein</fullName>
    </recommendedName>
</protein>
<evidence type="ECO:0000256" key="1">
    <source>
        <dbReference type="ARBA" id="ARBA00004141"/>
    </source>
</evidence>
<dbReference type="InterPro" id="IPR003663">
    <property type="entry name" value="Sugar/inositol_transpt"/>
</dbReference>
<keyword evidence="4 7" id="KW-0812">Transmembrane</keyword>
<dbReference type="SUPFAM" id="SSF103473">
    <property type="entry name" value="MFS general substrate transporter"/>
    <property type="match status" value="1"/>
</dbReference>
<keyword evidence="6 7" id="KW-0472">Membrane</keyword>
<reference evidence="9 10" key="2">
    <citation type="journal article" date="2017" name="Sci. Rep.">
        <title>A mobile pathogenicity chromosome in Fusarium oxysporum for infection of multiple cucurbit species.</title>
        <authorList>
            <person name="van Dam P."/>
            <person name="Fokkens L."/>
            <person name="Ayukawa Y."/>
            <person name="van der Gragt M."/>
            <person name="Ter Horst A."/>
            <person name="Brankovics B."/>
            <person name="Houterman P.M."/>
            <person name="Arie T."/>
            <person name="Rep M."/>
        </authorList>
    </citation>
    <scope>NUCLEOTIDE SEQUENCE [LARGE SCALE GENOMIC DNA]</scope>
    <source>
        <strain evidence="9 10">Forc016</strain>
    </source>
</reference>
<dbReference type="GO" id="GO:0016020">
    <property type="term" value="C:membrane"/>
    <property type="evidence" value="ECO:0007669"/>
    <property type="project" value="UniProtKB-SubCell"/>
</dbReference>
<dbReference type="AlphaFoldDB" id="A0A2H3G080"/>
<dbReference type="Pfam" id="PF00083">
    <property type="entry name" value="Sugar_tr"/>
    <property type="match status" value="1"/>
</dbReference>
<feature type="transmembrane region" description="Helical" evidence="7">
    <location>
        <begin position="489"/>
        <end position="507"/>
    </location>
</feature>
<feature type="transmembrane region" description="Helical" evidence="7">
    <location>
        <begin position="207"/>
        <end position="226"/>
    </location>
</feature>
<dbReference type="PANTHER" id="PTHR48022">
    <property type="entry name" value="PLASTIDIC GLUCOSE TRANSPORTER 4"/>
    <property type="match status" value="1"/>
</dbReference>
<dbReference type="PRINTS" id="PR00171">
    <property type="entry name" value="SUGRTRNSPORT"/>
</dbReference>
<evidence type="ECO:0000313" key="9">
    <source>
        <dbReference type="EMBL" id="PCD24565.1"/>
    </source>
</evidence>
<dbReference type="InterPro" id="IPR036259">
    <property type="entry name" value="MFS_trans_sf"/>
</dbReference>
<sequence>MTLSVESIRGTADVSKIEAPITWKAYLCCVSAAFGGIFFGYDIGWMGGVLGMPYFIQQYTGIEYDFAAGAPVDRSRPFAIPSSDKSLMTSILSLGTFLGAIVAGDLADMLGRRIIILMGCGIFSVGVILQIASSGQLAVMVLGRLVAGLGVGFESAVIILYMSEVSPKKIRGAVVSAYQFCITIGLLLANCVVYGTQNMSSTASYRIPIGLQFLWAISLAVALFILRKTLYRSSRTTLISKFQPNHHDILSRRVIFRKRPSHSPTFEDNLPPPSTSRTNSEIIANHEYERTVTPDTGYVNSWLVCFKGPITRPSSNIRRTIVGAGIQGMQQLSGMNFIFYYGTTFFQQLGTISNPFLISLITTLVNVFSTPLAFWTIERFGRRPLLIYGGLAMFCMQYIIGAVGTAMPNDETAVKGMIAVICFQIFFFATTWGPAAWVVVGEAFSLPIRSRGIAISTASCWFWNCVLAVISPYMTGDEKGAVNLGPKVFFFWGALCFLGAVFAYFLVPEMKGLSLEQVDRMLMETSPRKSARWVPTTTFAQEMGHTEEKGGVIHAEGNQV</sequence>
<comment type="subcellular location">
    <subcellularLocation>
        <location evidence="1">Membrane</location>
        <topology evidence="1">Multi-pass membrane protein</topology>
    </subcellularLocation>
</comment>
<dbReference type="EMBL" id="MABQ02000010">
    <property type="protein sequence ID" value="PCD24565.1"/>
    <property type="molecule type" value="Genomic_DNA"/>
</dbReference>
<feature type="transmembrane region" description="Helical" evidence="7">
    <location>
        <begin position="321"/>
        <end position="343"/>
    </location>
</feature>
<feature type="transmembrane region" description="Helical" evidence="7">
    <location>
        <begin position="114"/>
        <end position="132"/>
    </location>
</feature>
<reference evidence="9 10" key="1">
    <citation type="journal article" date="2016" name="Environ. Microbiol.">
        <title>Effector profiles distinguish formae speciales of Fusarium oxysporum.</title>
        <authorList>
            <person name="van Dam P."/>
            <person name="Fokkens L."/>
            <person name="Schmidt S.M."/>
            <person name="Linmans J.H."/>
            <person name="Kistler H.C."/>
            <person name="Ma L.J."/>
            <person name="Rep M."/>
        </authorList>
    </citation>
    <scope>NUCLEOTIDE SEQUENCE [LARGE SCALE GENOMIC DNA]</scope>
    <source>
        <strain evidence="9 10">Forc016</strain>
    </source>
</reference>
<dbReference type="InterPro" id="IPR050360">
    <property type="entry name" value="MFS_Sugar_Transporters"/>
</dbReference>
<keyword evidence="5 7" id="KW-1133">Transmembrane helix</keyword>
<feature type="transmembrane region" description="Helical" evidence="7">
    <location>
        <begin position="138"/>
        <end position="161"/>
    </location>
</feature>
<dbReference type="PROSITE" id="PS50850">
    <property type="entry name" value="MFS"/>
    <property type="match status" value="1"/>
</dbReference>
<proteinExistence type="inferred from homology"/>
<feature type="transmembrane region" description="Helical" evidence="7">
    <location>
        <begin position="452"/>
        <end position="474"/>
    </location>
</feature>
<evidence type="ECO:0000256" key="3">
    <source>
        <dbReference type="ARBA" id="ARBA00022448"/>
    </source>
</evidence>
<evidence type="ECO:0000259" key="8">
    <source>
        <dbReference type="PROSITE" id="PS50850"/>
    </source>
</evidence>
<feature type="transmembrane region" description="Helical" evidence="7">
    <location>
        <begin position="21"/>
        <end position="41"/>
    </location>
</feature>
<comment type="similarity">
    <text evidence="2">Belongs to the major facilitator superfamily. Sugar transporter (TC 2.A.1.1) family.</text>
</comment>
<organism evidence="9 10">
    <name type="scientific">Fusarium oxysporum f. sp. radicis-cucumerinum</name>
    <dbReference type="NCBI Taxonomy" id="327505"/>
    <lineage>
        <taxon>Eukaryota</taxon>
        <taxon>Fungi</taxon>
        <taxon>Dikarya</taxon>
        <taxon>Ascomycota</taxon>
        <taxon>Pezizomycotina</taxon>
        <taxon>Sordariomycetes</taxon>
        <taxon>Hypocreomycetidae</taxon>
        <taxon>Hypocreales</taxon>
        <taxon>Nectriaceae</taxon>
        <taxon>Fusarium</taxon>
        <taxon>Fusarium oxysporum species complex</taxon>
    </lineage>
</organism>
<feature type="transmembrane region" description="Helical" evidence="7">
    <location>
        <begin position="173"/>
        <end position="195"/>
    </location>
</feature>
<dbReference type="Proteomes" id="UP000219602">
    <property type="component" value="Chromosome 12"/>
</dbReference>
<dbReference type="PANTHER" id="PTHR48022:SF61">
    <property type="entry name" value="HIGH AFFINITY GLUCOSE TRANSPORTER RGT2"/>
    <property type="match status" value="1"/>
</dbReference>
<dbReference type="InterPro" id="IPR005829">
    <property type="entry name" value="Sugar_transporter_CS"/>
</dbReference>
<feature type="transmembrane region" description="Helical" evidence="7">
    <location>
        <begin position="418"/>
        <end position="440"/>
    </location>
</feature>
<dbReference type="InterPro" id="IPR005828">
    <property type="entry name" value="MFS_sugar_transport-like"/>
</dbReference>
<dbReference type="Gene3D" id="1.20.1250.20">
    <property type="entry name" value="MFS general substrate transporter like domains"/>
    <property type="match status" value="1"/>
</dbReference>
<feature type="transmembrane region" description="Helical" evidence="7">
    <location>
        <begin position="386"/>
        <end position="406"/>
    </location>
</feature>
<name>A0A2H3G080_FUSOX</name>
<dbReference type="PROSITE" id="PS00216">
    <property type="entry name" value="SUGAR_TRANSPORT_1"/>
    <property type="match status" value="2"/>
</dbReference>
<accession>A0A2H3G080</accession>
<dbReference type="InterPro" id="IPR020846">
    <property type="entry name" value="MFS_dom"/>
</dbReference>
<dbReference type="CDD" id="cd17356">
    <property type="entry name" value="MFS_HXT"/>
    <property type="match status" value="1"/>
</dbReference>
<evidence type="ECO:0000313" key="10">
    <source>
        <dbReference type="Proteomes" id="UP000219602"/>
    </source>
</evidence>
<evidence type="ECO:0000256" key="7">
    <source>
        <dbReference type="SAM" id="Phobius"/>
    </source>
</evidence>
<gene>
    <name evidence="9" type="ORF">AU210_013684</name>
</gene>
<feature type="transmembrane region" description="Helical" evidence="7">
    <location>
        <begin position="355"/>
        <end position="374"/>
    </location>
</feature>
<evidence type="ECO:0000256" key="5">
    <source>
        <dbReference type="ARBA" id="ARBA00022989"/>
    </source>
</evidence>
<evidence type="ECO:0000256" key="2">
    <source>
        <dbReference type="ARBA" id="ARBA00010992"/>
    </source>
</evidence>
<evidence type="ECO:0000256" key="4">
    <source>
        <dbReference type="ARBA" id="ARBA00022692"/>
    </source>
</evidence>
<feature type="domain" description="Major facilitator superfamily (MFS) profile" evidence="8">
    <location>
        <begin position="28"/>
        <end position="511"/>
    </location>
</feature>
<keyword evidence="3" id="KW-0813">Transport</keyword>
<feature type="transmembrane region" description="Helical" evidence="7">
    <location>
        <begin position="87"/>
        <end position="107"/>
    </location>
</feature>
<dbReference type="PROSITE" id="PS00217">
    <property type="entry name" value="SUGAR_TRANSPORT_2"/>
    <property type="match status" value="1"/>
</dbReference>
<comment type="caution">
    <text evidence="9">The sequence shown here is derived from an EMBL/GenBank/DDBJ whole genome shotgun (WGS) entry which is preliminary data.</text>
</comment>